<protein>
    <submittedName>
        <fullName evidence="1">Uncharacterized protein</fullName>
    </submittedName>
</protein>
<sequence length="100" mass="10985">MDYLTFDLSHDAGGLTTIEAMASTAAAQHAAVMFEVQQLLDWAWAHFPDTHGSMDDGMDWDHDLQLHVEDGGWHTVTLTLAASSRFADAWRAAFPGVLDP</sequence>
<evidence type="ECO:0000313" key="2">
    <source>
        <dbReference type="Proteomes" id="UP001165541"/>
    </source>
</evidence>
<comment type="caution">
    <text evidence="1">The sequence shown here is derived from an EMBL/GenBank/DDBJ whole genome shotgun (WGS) entry which is preliminary data.</text>
</comment>
<dbReference type="RefSeq" id="WP_251780757.1">
    <property type="nucleotide sequence ID" value="NZ_JAMKFE010000017.1"/>
</dbReference>
<evidence type="ECO:0000313" key="1">
    <source>
        <dbReference type="EMBL" id="MCM5682283.1"/>
    </source>
</evidence>
<dbReference type="Proteomes" id="UP001165541">
    <property type="component" value="Unassembled WGS sequence"/>
</dbReference>
<reference evidence="1" key="1">
    <citation type="submission" date="2022-05" db="EMBL/GenBank/DDBJ databases">
        <title>Schlegelella sp. nov., isolated from mangrove soil.</title>
        <authorList>
            <person name="Liu Y."/>
            <person name="Ge X."/>
            <person name="Liu W."/>
        </authorList>
    </citation>
    <scope>NUCLEOTIDE SEQUENCE</scope>
    <source>
        <strain evidence="1">S2-27</strain>
    </source>
</reference>
<dbReference type="EMBL" id="JAMKFE010000017">
    <property type="protein sequence ID" value="MCM5682283.1"/>
    <property type="molecule type" value="Genomic_DNA"/>
</dbReference>
<proteinExistence type="predicted"/>
<keyword evidence="2" id="KW-1185">Reference proteome</keyword>
<accession>A0ABT0YU42</accession>
<gene>
    <name evidence="1" type="ORF">M8A51_22365</name>
</gene>
<organism evidence="1 2">
    <name type="scientific">Caldimonas mangrovi</name>
    <dbReference type="NCBI Taxonomy" id="2944811"/>
    <lineage>
        <taxon>Bacteria</taxon>
        <taxon>Pseudomonadati</taxon>
        <taxon>Pseudomonadota</taxon>
        <taxon>Betaproteobacteria</taxon>
        <taxon>Burkholderiales</taxon>
        <taxon>Sphaerotilaceae</taxon>
        <taxon>Caldimonas</taxon>
    </lineage>
</organism>
<name>A0ABT0YU42_9BURK</name>